<comment type="caution">
    <text evidence="3">The sequence shown here is derived from an EMBL/GenBank/DDBJ whole genome shotgun (WGS) entry which is preliminary data.</text>
</comment>
<proteinExistence type="predicted"/>
<evidence type="ECO:0000256" key="2">
    <source>
        <dbReference type="SAM" id="SignalP"/>
    </source>
</evidence>
<dbReference type="Proteomes" id="UP000324927">
    <property type="component" value="Unassembled WGS sequence"/>
</dbReference>
<dbReference type="RefSeq" id="WP_149230055.1">
    <property type="nucleotide sequence ID" value="NZ_JALJXJ010000002.1"/>
</dbReference>
<keyword evidence="2" id="KW-0732">Signal</keyword>
<evidence type="ECO:0000313" key="3">
    <source>
        <dbReference type="EMBL" id="KAA0598488.1"/>
    </source>
</evidence>
<evidence type="ECO:0000256" key="1">
    <source>
        <dbReference type="SAM" id="MobiDB-lite"/>
    </source>
</evidence>
<organism evidence="3 4">
    <name type="scientific">Azospirillum lipoferum</name>
    <dbReference type="NCBI Taxonomy" id="193"/>
    <lineage>
        <taxon>Bacteria</taxon>
        <taxon>Pseudomonadati</taxon>
        <taxon>Pseudomonadota</taxon>
        <taxon>Alphaproteobacteria</taxon>
        <taxon>Rhodospirillales</taxon>
        <taxon>Azospirillaceae</taxon>
        <taxon>Azospirillum</taxon>
    </lineage>
</organism>
<dbReference type="EMBL" id="VTTN01000001">
    <property type="protein sequence ID" value="KAA0598488.1"/>
    <property type="molecule type" value="Genomic_DNA"/>
</dbReference>
<dbReference type="AlphaFoldDB" id="A0A5A9GVJ2"/>
<sequence>MAMFRPVRLAAPLMAPLVAPLMAVALLGLSACADPAARPASGPAPTVTVVPGPSTPRASADDQSLRLDGGTGAGASCQVQCERSHNVCMDSVAARNQGGIDRTDSTPFSPTDNCSYQLKQCYQRCTSVR</sequence>
<gene>
    <name evidence="3" type="ORF">FZ942_05250</name>
</gene>
<feature type="signal peptide" evidence="2">
    <location>
        <begin position="1"/>
        <end position="33"/>
    </location>
</feature>
<keyword evidence="4" id="KW-1185">Reference proteome</keyword>
<dbReference type="OrthoDB" id="7305871at2"/>
<reference evidence="3 4" key="1">
    <citation type="submission" date="2019-08" db="EMBL/GenBank/DDBJ databases">
        <authorList>
            <person name="Grouzdev D."/>
            <person name="Tikhonova E."/>
            <person name="Kravchenko I."/>
        </authorList>
    </citation>
    <scope>NUCLEOTIDE SEQUENCE [LARGE SCALE GENOMIC DNA]</scope>
    <source>
        <strain evidence="3 4">59b</strain>
    </source>
</reference>
<name>A0A5A9GVJ2_AZOLI</name>
<feature type="region of interest" description="Disordered" evidence="1">
    <location>
        <begin position="36"/>
        <end position="71"/>
    </location>
</feature>
<dbReference type="PROSITE" id="PS51257">
    <property type="entry name" value="PROKAR_LIPOPROTEIN"/>
    <property type="match status" value="1"/>
</dbReference>
<feature type="compositionally biased region" description="Low complexity" evidence="1">
    <location>
        <begin position="39"/>
        <end position="56"/>
    </location>
</feature>
<feature type="chain" id="PRO_5023078112" description="Secreted protein" evidence="2">
    <location>
        <begin position="34"/>
        <end position="129"/>
    </location>
</feature>
<evidence type="ECO:0000313" key="4">
    <source>
        <dbReference type="Proteomes" id="UP000324927"/>
    </source>
</evidence>
<accession>A0A5A9GVJ2</accession>
<evidence type="ECO:0008006" key="5">
    <source>
        <dbReference type="Google" id="ProtNLM"/>
    </source>
</evidence>
<protein>
    <recommendedName>
        <fullName evidence="5">Secreted protein</fullName>
    </recommendedName>
</protein>